<gene>
    <name evidence="1" type="ORF">VIA_002738</name>
    <name evidence="2" type="ORF">VIOR3934_13622</name>
</gene>
<dbReference type="Proteomes" id="UP000002817">
    <property type="component" value="Unassembled WGS sequence"/>
</dbReference>
<dbReference type="Proteomes" id="UP000003515">
    <property type="component" value="Unassembled WGS sequence"/>
</dbReference>
<evidence type="ECO:0000313" key="4">
    <source>
        <dbReference type="Proteomes" id="UP000003515"/>
    </source>
</evidence>
<dbReference type="AlphaFoldDB" id="C9QK99"/>
<evidence type="ECO:0000313" key="2">
    <source>
        <dbReference type="EMBL" id="EGU46212.1"/>
    </source>
</evidence>
<proteinExistence type="predicted"/>
<dbReference type="EMBL" id="ACZV01000005">
    <property type="protein sequence ID" value="EEX92094.1"/>
    <property type="molecule type" value="Genomic_DNA"/>
</dbReference>
<reference evidence="1 4" key="1">
    <citation type="submission" date="2009-10" db="EMBL/GenBank/DDBJ databases">
        <authorList>
            <consortium name="Los Alamos National Laboratory (LANL)"/>
            <consortium name="National Microbial Pathogen Data Resource (NMPDR)"/>
            <person name="Munk A.C."/>
            <person name="Chertkov O."/>
            <person name="Tapia R."/>
            <person name="Green L."/>
            <person name="Rogers Y."/>
            <person name="Detter J.C."/>
            <person name="Bruce D."/>
            <person name="Brettin T.S."/>
            <person name="Colwell R.R."/>
            <person name="Huq A."/>
            <person name="Grim C.J."/>
            <person name="Hasan N.A."/>
            <person name="Bartels D."/>
            <person name="Vonstein V."/>
        </authorList>
    </citation>
    <scope>NUCLEOTIDE SEQUENCE [LARGE SCALE GENOMIC DNA]</scope>
    <source>
        <strain evidence="1 4">CIP 102891</strain>
    </source>
</reference>
<organism evidence="2 3">
    <name type="scientific">Vibrio orientalis CIP 102891 = ATCC 33934</name>
    <dbReference type="NCBI Taxonomy" id="675816"/>
    <lineage>
        <taxon>Bacteria</taxon>
        <taxon>Pseudomonadati</taxon>
        <taxon>Pseudomonadota</taxon>
        <taxon>Gammaproteobacteria</taxon>
        <taxon>Vibrionales</taxon>
        <taxon>Vibrionaceae</taxon>
        <taxon>Vibrio</taxon>
        <taxon>Vibrio oreintalis group</taxon>
    </lineage>
</organism>
<comment type="caution">
    <text evidence="2">The sequence shown here is derived from an EMBL/GenBank/DDBJ whole genome shotgun (WGS) entry which is preliminary data.</text>
</comment>
<protein>
    <submittedName>
        <fullName evidence="2">Uncharacterized protein</fullName>
    </submittedName>
</protein>
<name>C9QK99_VIBOR</name>
<evidence type="ECO:0000313" key="3">
    <source>
        <dbReference type="Proteomes" id="UP000002817"/>
    </source>
</evidence>
<accession>C9QK99</accession>
<dbReference type="EMBL" id="AFWH01000067">
    <property type="protein sequence ID" value="EGU46212.1"/>
    <property type="molecule type" value="Genomic_DNA"/>
</dbReference>
<dbReference type="RefSeq" id="WP_004413647.1">
    <property type="nucleotide sequence ID" value="NZ_ACZV01000005.1"/>
</dbReference>
<sequence>MFKVKLIVISLMLVWVMINKISLGVSNEVVEPAKAISGNCVKTLKTGTLLKLKVKTEAEIVPTTIGAIGLTCEVLLQKIISKDEVMVKYKRFESGDIDSLKVSITEGRTYWGFNGEENTSD</sequence>
<reference evidence="2 3" key="3">
    <citation type="journal article" date="2012" name="Int. J. Syst. Evol. Microbiol.">
        <title>Vibrio caribbeanicus sp. nov., isolated from the marine sponge Scleritoderma cyanea.</title>
        <authorList>
            <person name="Hoffmann M."/>
            <person name="Monday S.R."/>
            <person name="Allard M.W."/>
            <person name="Strain E.A."/>
            <person name="Whittaker P."/>
            <person name="Naum M."/>
            <person name="McCarthy P.J."/>
            <person name="Lopez J.V."/>
            <person name="Fischer M."/>
            <person name="Brown E.W."/>
        </authorList>
    </citation>
    <scope>NUCLEOTIDE SEQUENCE [LARGE SCALE GENOMIC DNA]</scope>
    <source>
        <strain evidence="2">CIP 102891</strain>
        <strain evidence="3">CIP 102891 / ATCC 33934</strain>
    </source>
</reference>
<keyword evidence="4" id="KW-1185">Reference proteome</keyword>
<dbReference type="PATRIC" id="fig|675816.5.peg.3781"/>
<evidence type="ECO:0000313" key="1">
    <source>
        <dbReference type="EMBL" id="EEX92094.1"/>
    </source>
</evidence>
<reference evidence="2" key="2">
    <citation type="submission" date="2011-08" db="EMBL/GenBank/DDBJ databases">
        <authorList>
            <person name="Hoffman M."/>
            <person name="Strain E.A."/>
            <person name="Brown E."/>
            <person name="Allard M.W."/>
        </authorList>
    </citation>
    <scope>NUCLEOTIDE SEQUENCE</scope>
    <source>
        <strain evidence="2">CIP 102891</strain>
    </source>
</reference>